<dbReference type="Pfam" id="PF00402">
    <property type="entry name" value="Calponin"/>
    <property type="match status" value="1"/>
</dbReference>
<evidence type="ECO:0000256" key="1">
    <source>
        <dbReference type="ARBA" id="ARBA00009631"/>
    </source>
</evidence>
<evidence type="ECO:0000313" key="9">
    <source>
        <dbReference type="Ensembl" id="ENSAMXP00005015994.1"/>
    </source>
</evidence>
<dbReference type="Pfam" id="PF00307">
    <property type="entry name" value="CH"/>
    <property type="match status" value="1"/>
</dbReference>
<comment type="similarity">
    <text evidence="1 7">Belongs to the calponin family.</text>
</comment>
<evidence type="ECO:0000256" key="2">
    <source>
        <dbReference type="ARBA" id="ARBA00022553"/>
    </source>
</evidence>
<comment type="function">
    <text evidence="6 7">Thin filament-associated protein that is implicated in the regulation and modulation of smooth muscle contraction. It is capable of binding to actin, calmodulin and tropomyosin. The interaction of calponin with actin inhibits the actomyosin Mg-ATPase activity.</text>
</comment>
<dbReference type="GO" id="GO:0007015">
    <property type="term" value="P:actin filament organization"/>
    <property type="evidence" value="ECO:0007669"/>
    <property type="project" value="TreeGrafter"/>
</dbReference>
<feature type="domain" description="Calponin-homology (CH)" evidence="8">
    <location>
        <begin position="34"/>
        <end position="150"/>
    </location>
</feature>
<dbReference type="PANTHER" id="PTHR47385:SF12">
    <property type="entry name" value="CALPONIN-1"/>
    <property type="match status" value="1"/>
</dbReference>
<dbReference type="GO" id="GO:0005516">
    <property type="term" value="F:calmodulin binding"/>
    <property type="evidence" value="ECO:0007669"/>
    <property type="project" value="UniProtKB-KW"/>
</dbReference>
<protein>
    <recommendedName>
        <fullName evidence="7">Calponin</fullName>
    </recommendedName>
</protein>
<dbReference type="GO" id="GO:0031032">
    <property type="term" value="P:actomyosin structure organization"/>
    <property type="evidence" value="ECO:0007669"/>
    <property type="project" value="InterPro"/>
</dbReference>
<dbReference type="PANTHER" id="PTHR47385">
    <property type="entry name" value="CALPONIN"/>
    <property type="match status" value="1"/>
</dbReference>
<evidence type="ECO:0000256" key="3">
    <source>
        <dbReference type="ARBA" id="ARBA00022737"/>
    </source>
</evidence>
<dbReference type="PROSITE" id="PS50021">
    <property type="entry name" value="CH"/>
    <property type="match status" value="1"/>
</dbReference>
<organism evidence="9 10">
    <name type="scientific">Astyanax mexicanus</name>
    <name type="common">Blind cave fish</name>
    <name type="synonym">Astyanax fasciatus mexicanus</name>
    <dbReference type="NCBI Taxonomy" id="7994"/>
    <lineage>
        <taxon>Eukaryota</taxon>
        <taxon>Metazoa</taxon>
        <taxon>Chordata</taxon>
        <taxon>Craniata</taxon>
        <taxon>Vertebrata</taxon>
        <taxon>Euteleostomi</taxon>
        <taxon>Actinopterygii</taxon>
        <taxon>Neopterygii</taxon>
        <taxon>Teleostei</taxon>
        <taxon>Ostariophysi</taxon>
        <taxon>Characiformes</taxon>
        <taxon>Characoidei</taxon>
        <taxon>Acestrorhamphidae</taxon>
        <taxon>Acestrorhamphinae</taxon>
        <taxon>Astyanax</taxon>
    </lineage>
</organism>
<sequence length="215" mass="24158">MCTSTLLFPPELSVTTINYCGLKPGVSLAQKYDPQKEEELRLWINEVTGRKVPDNFMEGLKDGVILCELINALQPGTVRKINNSSQNWHQCTRCILNNTDCIPYIYIHRLCIAWFLAPAAKPGGRQCGYSDGGSGMTAPGTKRQIFDKKLDMESCDTATVSLQMGTNKVASQSGMTVYGLPRQVYDRKYCTYSEDYMDNGQDVREIDGYHKETKE</sequence>
<keyword evidence="4 7" id="KW-0112">Calmodulin-binding</keyword>
<dbReference type="Ensembl" id="ENSAMXT00005017658.1">
    <property type="protein sequence ID" value="ENSAMXP00005015994.1"/>
    <property type="gene ID" value="ENSAMXG00005008367.1"/>
</dbReference>
<dbReference type="PROSITE" id="PS51122">
    <property type="entry name" value="CALPONIN_2"/>
    <property type="match status" value="1"/>
</dbReference>
<dbReference type="AlphaFoldDB" id="A0A8B9JBJ4"/>
<dbReference type="SUPFAM" id="SSF47576">
    <property type="entry name" value="Calponin-homology domain, CH-domain"/>
    <property type="match status" value="1"/>
</dbReference>
<dbReference type="InterPro" id="IPR001715">
    <property type="entry name" value="CH_dom"/>
</dbReference>
<dbReference type="GO" id="GO:0015629">
    <property type="term" value="C:actin cytoskeleton"/>
    <property type="evidence" value="ECO:0007669"/>
    <property type="project" value="TreeGrafter"/>
</dbReference>
<evidence type="ECO:0000256" key="6">
    <source>
        <dbReference type="ARBA" id="ARBA00025109"/>
    </source>
</evidence>
<evidence type="ECO:0000256" key="5">
    <source>
        <dbReference type="ARBA" id="ARBA00023203"/>
    </source>
</evidence>
<dbReference type="PRINTS" id="PR00889">
    <property type="entry name" value="CALPONIN"/>
</dbReference>
<evidence type="ECO:0000259" key="8">
    <source>
        <dbReference type="PROSITE" id="PS50021"/>
    </source>
</evidence>
<keyword evidence="3" id="KW-0677">Repeat</keyword>
<dbReference type="GO" id="GO:0005925">
    <property type="term" value="C:focal adhesion"/>
    <property type="evidence" value="ECO:0007669"/>
    <property type="project" value="TreeGrafter"/>
</dbReference>
<keyword evidence="2" id="KW-0597">Phosphoprotein</keyword>
<dbReference type="Gene3D" id="1.10.418.10">
    <property type="entry name" value="Calponin-like domain"/>
    <property type="match status" value="1"/>
</dbReference>
<dbReference type="InterPro" id="IPR036872">
    <property type="entry name" value="CH_dom_sf"/>
</dbReference>
<proteinExistence type="inferred from homology"/>
<evidence type="ECO:0000256" key="4">
    <source>
        <dbReference type="ARBA" id="ARBA00022860"/>
    </source>
</evidence>
<accession>A0A8B9JBJ4</accession>
<dbReference type="Proteomes" id="UP000694621">
    <property type="component" value="Unplaced"/>
</dbReference>
<evidence type="ECO:0000313" key="10">
    <source>
        <dbReference type="Proteomes" id="UP000694621"/>
    </source>
</evidence>
<dbReference type="InterPro" id="IPR001997">
    <property type="entry name" value="Calponin/LIMCH1"/>
</dbReference>
<dbReference type="InterPro" id="IPR003096">
    <property type="entry name" value="SM22_calponin"/>
</dbReference>
<dbReference type="SMART" id="SM00033">
    <property type="entry name" value="CH"/>
    <property type="match status" value="1"/>
</dbReference>
<dbReference type="InterPro" id="IPR000557">
    <property type="entry name" value="Calponin_repeat"/>
</dbReference>
<keyword evidence="5 7" id="KW-0009">Actin-binding</keyword>
<reference evidence="9" key="1">
    <citation type="submission" date="2025-08" db="UniProtKB">
        <authorList>
            <consortium name="Ensembl"/>
        </authorList>
    </citation>
    <scope>IDENTIFICATION</scope>
</reference>
<dbReference type="InterPro" id="IPR050606">
    <property type="entry name" value="Calponin-like"/>
</dbReference>
<name>A0A8B9JBJ4_ASTMX</name>
<dbReference type="PRINTS" id="PR00888">
    <property type="entry name" value="SM22CALPONIN"/>
</dbReference>
<dbReference type="PROSITE" id="PS01052">
    <property type="entry name" value="CALPONIN_1"/>
    <property type="match status" value="1"/>
</dbReference>
<evidence type="ECO:0000256" key="7">
    <source>
        <dbReference type="RuleBase" id="RU361224"/>
    </source>
</evidence>
<dbReference type="GO" id="GO:0051015">
    <property type="term" value="F:actin filament binding"/>
    <property type="evidence" value="ECO:0007669"/>
    <property type="project" value="TreeGrafter"/>
</dbReference>